<accession>A0A7D9HTS0</accession>
<dbReference type="EMBL" id="CACRXK020002091">
    <property type="protein sequence ID" value="CAB3992643.1"/>
    <property type="molecule type" value="Genomic_DNA"/>
</dbReference>
<organism evidence="1 2">
    <name type="scientific">Paramuricea clavata</name>
    <name type="common">Red gorgonian</name>
    <name type="synonym">Violescent sea-whip</name>
    <dbReference type="NCBI Taxonomy" id="317549"/>
    <lineage>
        <taxon>Eukaryota</taxon>
        <taxon>Metazoa</taxon>
        <taxon>Cnidaria</taxon>
        <taxon>Anthozoa</taxon>
        <taxon>Octocorallia</taxon>
        <taxon>Malacalcyonacea</taxon>
        <taxon>Plexauridae</taxon>
        <taxon>Paramuricea</taxon>
    </lineage>
</organism>
<dbReference type="Proteomes" id="UP001152795">
    <property type="component" value="Unassembled WGS sequence"/>
</dbReference>
<dbReference type="AlphaFoldDB" id="A0A7D9HTS0"/>
<sequence>MHYDGMPLNIGTFPRPKGKTVVFDGITPPISLNQMVGLQRDGAGSLKKYISEQCEWISEVNEYDITDASGSFYINAYTEYATTKGTANKVKEAVSTVRNSIEVCQQCIKEHRQVECTFTTFKEACNRCKTLQSHGQDVKCTSFKVLHVSSDQASAQRKAHSELNQVTPKAIDDVGYVQYGFGMLHFCKNAISSARNYRLTDMSDTFTISMLTAIWASTSEESAKMKEVVPAAVFSFKDRHSDELCYQTVSKSLQDIVHATRHVLVTLVPEQYRTFTMEAKTHSLLGRPLYVTTNSNGDFLWTDAEFEVVVMGNRHNPTKCIVLGKWDEPGSAHVNQVAPAKASFSHPAGLDVMVCSQQKKEICFVADQEKWRPEGLAVINGTTLAITAGTILVIARLDKSLLNGQLIKIVSNLQSPRGLCFHPRKSNTIMVADGNVVKEINTSSKETSVVAQGFQTAFDISVAVNGQIGITDVGSHKVHLLEWEDDESAWVTSTVIGSGNAGCRDGNATTAELHEPTGITFEMNSALICCIGGRDHGCIKLYSQLGFAAEFMSSIRNIYDAIGFLPKKEHNKKRKSYHTPILPFTDGIRKLSSSLAYMGNIMSKRKAHLKKSCLDGSDGSIYTQTLEGFSESVVSLQYHSSAFEELDIDSAYMNLYAFTNESRKEHNFAKHKQSGQYRHPTMQQYSRAKGCEEEQIKKLCECPHSYHTNAFQAYQAMHKSPLSSISVIKEYREIKDNLRHEEIALTEEENTSLKEDIMKARVMNMLTKALPTQNVRDVYRARCGYAPCIIEQVDAALFQDKDACERYYPSFQQLMDELNEDIDNNDVNTNIAKNNDYTVKNKCIFTEKVL</sequence>
<dbReference type="OrthoDB" id="5986458at2759"/>
<dbReference type="Gene3D" id="2.120.10.30">
    <property type="entry name" value="TolB, C-terminal domain"/>
    <property type="match status" value="1"/>
</dbReference>
<gene>
    <name evidence="1" type="ORF">PACLA_8A078439</name>
</gene>
<keyword evidence="2" id="KW-1185">Reference proteome</keyword>
<comment type="caution">
    <text evidence="1">The sequence shown here is derived from an EMBL/GenBank/DDBJ whole genome shotgun (WGS) entry which is preliminary data.</text>
</comment>
<dbReference type="InterPro" id="IPR011042">
    <property type="entry name" value="6-blade_b-propeller_TolB-like"/>
</dbReference>
<protein>
    <submittedName>
        <fullName evidence="1">Uncharacterized protein</fullName>
    </submittedName>
</protein>
<dbReference type="SUPFAM" id="SSF63825">
    <property type="entry name" value="YWTD domain"/>
    <property type="match status" value="1"/>
</dbReference>
<evidence type="ECO:0000313" key="1">
    <source>
        <dbReference type="EMBL" id="CAB3992643.1"/>
    </source>
</evidence>
<reference evidence="1" key="1">
    <citation type="submission" date="2020-04" db="EMBL/GenBank/DDBJ databases">
        <authorList>
            <person name="Alioto T."/>
            <person name="Alioto T."/>
            <person name="Gomez Garrido J."/>
        </authorList>
    </citation>
    <scope>NUCLEOTIDE SEQUENCE</scope>
    <source>
        <strain evidence="1">A484AB</strain>
    </source>
</reference>
<proteinExistence type="predicted"/>
<name>A0A7D9HTS0_PARCT</name>
<evidence type="ECO:0000313" key="2">
    <source>
        <dbReference type="Proteomes" id="UP001152795"/>
    </source>
</evidence>